<gene>
    <name evidence="4" type="ORF">O0I10_006002</name>
</gene>
<reference evidence="4 5" key="1">
    <citation type="submission" date="2023-03" db="EMBL/GenBank/DDBJ databases">
        <title>Genome sequence of Lichtheimia ornata CBS 291.66.</title>
        <authorList>
            <person name="Mohabir J.T."/>
            <person name="Shea T.P."/>
            <person name="Kurbessoian T."/>
            <person name="Berby B."/>
            <person name="Fontaine J."/>
            <person name="Livny J."/>
            <person name="Gnirke A."/>
            <person name="Stajich J.E."/>
            <person name="Cuomo C.A."/>
        </authorList>
    </citation>
    <scope>NUCLEOTIDE SEQUENCE [LARGE SCALE GENOMIC DNA]</scope>
    <source>
        <strain evidence="4">CBS 291.66</strain>
    </source>
</reference>
<evidence type="ECO:0000256" key="2">
    <source>
        <dbReference type="SAM" id="MobiDB-lite"/>
    </source>
</evidence>
<feature type="region of interest" description="Disordered" evidence="2">
    <location>
        <begin position="1"/>
        <end position="44"/>
    </location>
</feature>
<comment type="caution">
    <text evidence="4">The sequence shown here is derived from an EMBL/GenBank/DDBJ whole genome shotgun (WGS) entry which is preliminary data.</text>
</comment>
<name>A0AAD7V3R0_9FUNG</name>
<evidence type="ECO:0000313" key="4">
    <source>
        <dbReference type="EMBL" id="KAJ8658319.1"/>
    </source>
</evidence>
<dbReference type="Pfam" id="PF00098">
    <property type="entry name" value="zf-CCHC"/>
    <property type="match status" value="1"/>
</dbReference>
<protein>
    <recommendedName>
        <fullName evidence="3">CCHC-type domain-containing protein</fullName>
    </recommendedName>
</protein>
<organism evidence="4 5">
    <name type="scientific">Lichtheimia ornata</name>
    <dbReference type="NCBI Taxonomy" id="688661"/>
    <lineage>
        <taxon>Eukaryota</taxon>
        <taxon>Fungi</taxon>
        <taxon>Fungi incertae sedis</taxon>
        <taxon>Mucoromycota</taxon>
        <taxon>Mucoromycotina</taxon>
        <taxon>Mucoromycetes</taxon>
        <taxon>Mucorales</taxon>
        <taxon>Lichtheimiaceae</taxon>
        <taxon>Lichtheimia</taxon>
    </lineage>
</organism>
<dbReference type="InterPro" id="IPR001878">
    <property type="entry name" value="Znf_CCHC"/>
</dbReference>
<dbReference type="AlphaFoldDB" id="A0AAD7V3R0"/>
<feature type="compositionally biased region" description="Polar residues" evidence="2">
    <location>
        <begin position="1"/>
        <end position="11"/>
    </location>
</feature>
<feature type="region of interest" description="Disordered" evidence="2">
    <location>
        <begin position="382"/>
        <end position="406"/>
    </location>
</feature>
<feature type="compositionally biased region" description="Low complexity" evidence="2">
    <location>
        <begin position="383"/>
        <end position="396"/>
    </location>
</feature>
<evidence type="ECO:0000313" key="5">
    <source>
        <dbReference type="Proteomes" id="UP001234581"/>
    </source>
</evidence>
<dbReference type="Gene3D" id="4.10.60.10">
    <property type="entry name" value="Zinc finger, CCHC-type"/>
    <property type="match status" value="1"/>
</dbReference>
<dbReference type="PROSITE" id="PS50158">
    <property type="entry name" value="ZF_CCHC"/>
    <property type="match status" value="1"/>
</dbReference>
<dbReference type="GO" id="GO:0003676">
    <property type="term" value="F:nucleic acid binding"/>
    <property type="evidence" value="ECO:0007669"/>
    <property type="project" value="InterPro"/>
</dbReference>
<dbReference type="GeneID" id="83213414"/>
<accession>A0AAD7V3R0</accession>
<sequence length="406" mass="45117">MNKNMSSQNLTKLPDKETGTQNRQRLSYAKATRSPSLIRDSLKTPKDRKYAVHSNVWKVGGSPASCPSLFFDFTSRPEHRSEILCHINKSFPNNCGVRLHSDHARRIVELFIADKKDYSKINFMGISFPDNQCILPSTPLSPDARLVHLQLSDLPFTTRDKLSKGIQTALSDYGNVLDYGILRDHDSHLFMGKGYATLEINNANSDTIPLRHTVAWPNSDDLFHVTWAEMPLHCLHCHQAGHATSACPNRATRSRVCWSCGQTGHRAAKCFNRKSKPDSCSPTTTPLPRSPSSQSANSQSSDISMLKLDLSPIESHNDNIINEYTPDDFDENMPLPTPQSTSSLLSHIHHTYPMSDQAKHITAFLTPSALELLAESLKQNGQPFVSSAPSSHFSGSPSPPRNYSPT</sequence>
<keyword evidence="1" id="KW-0863">Zinc-finger</keyword>
<dbReference type="Proteomes" id="UP001234581">
    <property type="component" value="Unassembled WGS sequence"/>
</dbReference>
<dbReference type="InterPro" id="IPR036875">
    <property type="entry name" value="Znf_CCHC_sf"/>
</dbReference>
<evidence type="ECO:0000256" key="1">
    <source>
        <dbReference type="PROSITE-ProRule" id="PRU00047"/>
    </source>
</evidence>
<dbReference type="EMBL" id="JARTCD010000025">
    <property type="protein sequence ID" value="KAJ8658319.1"/>
    <property type="molecule type" value="Genomic_DNA"/>
</dbReference>
<feature type="compositionally biased region" description="Pro residues" evidence="2">
    <location>
        <begin position="397"/>
        <end position="406"/>
    </location>
</feature>
<evidence type="ECO:0000259" key="3">
    <source>
        <dbReference type="PROSITE" id="PS50158"/>
    </source>
</evidence>
<feature type="domain" description="CCHC-type" evidence="3">
    <location>
        <begin position="257"/>
        <end position="270"/>
    </location>
</feature>
<feature type="compositionally biased region" description="Low complexity" evidence="2">
    <location>
        <begin position="279"/>
        <end position="302"/>
    </location>
</feature>
<keyword evidence="1" id="KW-0479">Metal-binding</keyword>
<proteinExistence type="predicted"/>
<feature type="region of interest" description="Disordered" evidence="2">
    <location>
        <begin position="272"/>
        <end position="302"/>
    </location>
</feature>
<keyword evidence="5" id="KW-1185">Reference proteome</keyword>
<keyword evidence="1" id="KW-0862">Zinc</keyword>
<dbReference type="RefSeq" id="XP_058343232.1">
    <property type="nucleotide sequence ID" value="XM_058486037.1"/>
</dbReference>
<dbReference type="GO" id="GO:0008270">
    <property type="term" value="F:zinc ion binding"/>
    <property type="evidence" value="ECO:0007669"/>
    <property type="project" value="UniProtKB-KW"/>
</dbReference>
<dbReference type="SMART" id="SM00343">
    <property type="entry name" value="ZnF_C2HC"/>
    <property type="match status" value="2"/>
</dbReference>
<dbReference type="SUPFAM" id="SSF57756">
    <property type="entry name" value="Retrovirus zinc finger-like domains"/>
    <property type="match status" value="1"/>
</dbReference>